<evidence type="ECO:0000313" key="1">
    <source>
        <dbReference type="EMBL" id="QHU11073.1"/>
    </source>
</evidence>
<sequence>MDRKVPPIINCRTISQKDNHALVWLHPGFEGNPVHPCIATSLADYRSWKRRADITALVLTEVSVADFEELKKHKVNLFVKKAAFEQFPRSDWVALQVSIGVLEELSEHFPIVSKPWDGTLVDAVCCVTLMLHFNHLVLRPGTAVSPQRQEQFASYSIRISDVYAQPPQIWLITQYFVHSVTKRQKEIRQCLKNNLANPLINKVVLLNEEDLRYEWSSSKYADKVQQEIIRKRLTYADLLKYTYEKVPPNTIVIYANADIFCNDTLKHVHTVNMADKLFALLRYDEQEDESLRLFGPRPDSQDTWICLSDSVKSRTWDFKAFDYKLGTAGCDNRFTGDMFGMRFLISNPCQTIQTVHVHQTAIRNYNPKDIVPAKLYMYIHPCSIVELQQQSVGDEKVFALAPRSTTVTIKGLNAKKLQTYCVMLARENRFKWSEVTPTVMAAKPLQIYHWKDAFVTNCGVVYDYKNVWLGSVENGNAFAEKVGRDLGIAFVQAAEKQPAMLAIPCTTLPRYMHVDLYCLYYLAYALQIYRQLPADQPTPSLYLYPPSIPTLQSFTIRSGHMPAVRWNPTVCAYAKDVYGYIPETCEVSSAEIEALRSAFPLWQPTCTTKCVVLVDEFLVPEFVEESIAPLLPAGWKVEQVLRTSSGVEAYRQIVGAGLCILFNLPKQEEQWAKLWTLPMGCPTLEFQNELKVEGGFQHLAAAASLDAYCIPLHKGTPIEMRQQLLTQFKQWLVEHPLMEAADPVPDVVSPTGIFLSL</sequence>
<name>A0A6C0K0J6_9ZZZZ</name>
<dbReference type="EMBL" id="MN740778">
    <property type="protein sequence ID" value="QHU11073.1"/>
    <property type="molecule type" value="Genomic_DNA"/>
</dbReference>
<dbReference type="AlphaFoldDB" id="A0A6C0K0J6"/>
<accession>A0A6C0K0J6</accession>
<organism evidence="1">
    <name type="scientific">viral metagenome</name>
    <dbReference type="NCBI Taxonomy" id="1070528"/>
    <lineage>
        <taxon>unclassified sequences</taxon>
        <taxon>metagenomes</taxon>
        <taxon>organismal metagenomes</taxon>
    </lineage>
</organism>
<protein>
    <submittedName>
        <fullName evidence="1">Uncharacterized protein</fullName>
    </submittedName>
</protein>
<proteinExistence type="predicted"/>
<reference evidence="1" key="1">
    <citation type="journal article" date="2020" name="Nature">
        <title>Giant virus diversity and host interactions through global metagenomics.</title>
        <authorList>
            <person name="Schulz F."/>
            <person name="Roux S."/>
            <person name="Paez-Espino D."/>
            <person name="Jungbluth S."/>
            <person name="Walsh D.A."/>
            <person name="Denef V.J."/>
            <person name="McMahon K.D."/>
            <person name="Konstantinidis K.T."/>
            <person name="Eloe-Fadrosh E.A."/>
            <person name="Kyrpides N.C."/>
            <person name="Woyke T."/>
        </authorList>
    </citation>
    <scope>NUCLEOTIDE SEQUENCE</scope>
    <source>
        <strain evidence="1">GVMAG-S-1101165-84</strain>
    </source>
</reference>